<keyword evidence="4" id="KW-0503">Monooxygenase</keyword>
<dbReference type="Pfam" id="PF03060">
    <property type="entry name" value="NMO"/>
    <property type="match status" value="1"/>
</dbReference>
<dbReference type="CDD" id="cd04730">
    <property type="entry name" value="NPD_like"/>
    <property type="match status" value="1"/>
</dbReference>
<dbReference type="PANTHER" id="PTHR32332:SF20">
    <property type="entry name" value="2-NITROPROPANE DIOXYGENASE-LIKE PROTEIN"/>
    <property type="match status" value="1"/>
</dbReference>
<reference evidence="4 5" key="1">
    <citation type="submission" date="2018-09" db="EMBL/GenBank/DDBJ databases">
        <authorList>
            <person name="Zhu H."/>
        </authorList>
    </citation>
    <scope>NUCLEOTIDE SEQUENCE [LARGE SCALE GENOMIC DNA]</scope>
    <source>
        <strain evidence="4 5">K1S02-61</strain>
    </source>
</reference>
<dbReference type="SUPFAM" id="SSF51412">
    <property type="entry name" value="Inosine monophosphate dehydrogenase (IMPDH)"/>
    <property type="match status" value="1"/>
</dbReference>
<dbReference type="InterPro" id="IPR013785">
    <property type="entry name" value="Aldolase_TIM"/>
</dbReference>
<evidence type="ECO:0000256" key="2">
    <source>
        <dbReference type="ARBA" id="ARBA00022643"/>
    </source>
</evidence>
<gene>
    <name evidence="4" type="ORF">D3872_00405</name>
</gene>
<dbReference type="Proteomes" id="UP000284006">
    <property type="component" value="Unassembled WGS sequence"/>
</dbReference>
<organism evidence="4 5">
    <name type="scientific">Massilia cavernae</name>
    <dbReference type="NCBI Taxonomy" id="2320864"/>
    <lineage>
        <taxon>Bacteria</taxon>
        <taxon>Pseudomonadati</taxon>
        <taxon>Pseudomonadota</taxon>
        <taxon>Betaproteobacteria</taxon>
        <taxon>Burkholderiales</taxon>
        <taxon>Oxalobacteraceae</taxon>
        <taxon>Telluria group</taxon>
        <taxon>Massilia</taxon>
    </lineage>
</organism>
<keyword evidence="5" id="KW-1185">Reference proteome</keyword>
<dbReference type="OrthoDB" id="9778912at2"/>
<proteinExistence type="predicted"/>
<sequence length="327" mass="34418">MTIRTRFTELVGVRHPIMQGGMMWVGRAEMAAAVSNAGGLGTITALTQPTPDDLRREIERCRALTDKPFAVNLTILPSVSPPPYAEYRKAIIDMGVKIVETAGGKPQEHVADLKAHGLIVIHKCTSVRHALAAERFGVDAISIDGFECAGHPGEDDVPGLVLIPAAADRIGIPMLASGGLADGRGLAAALALGADGVNMGTRFCATVEAPIHNSVKEFLVANSERDTALIFRNFHNTGRVAKNSVSERVVALSAEQGATFNDVRPLVSGAKGREALETGNLDAGLIWAGQVQGLIHDIPTCSALLTRIVGDAETIINKRLAASITAD</sequence>
<evidence type="ECO:0000313" key="4">
    <source>
        <dbReference type="EMBL" id="RJG27768.1"/>
    </source>
</evidence>
<dbReference type="Gene3D" id="3.20.20.70">
    <property type="entry name" value="Aldolase class I"/>
    <property type="match status" value="1"/>
</dbReference>
<keyword evidence="1" id="KW-0285">Flavoprotein</keyword>
<evidence type="ECO:0000313" key="5">
    <source>
        <dbReference type="Proteomes" id="UP000284006"/>
    </source>
</evidence>
<dbReference type="PANTHER" id="PTHR32332">
    <property type="entry name" value="2-NITROPROPANE DIOXYGENASE"/>
    <property type="match status" value="1"/>
</dbReference>
<keyword evidence="3" id="KW-0560">Oxidoreductase</keyword>
<protein>
    <submittedName>
        <fullName evidence="4">Nitronate monooxygenase</fullName>
    </submittedName>
</protein>
<evidence type="ECO:0000256" key="3">
    <source>
        <dbReference type="ARBA" id="ARBA00023002"/>
    </source>
</evidence>
<dbReference type="InterPro" id="IPR004136">
    <property type="entry name" value="NMO"/>
</dbReference>
<dbReference type="AlphaFoldDB" id="A0A418Y8J8"/>
<name>A0A418Y8J8_9BURK</name>
<evidence type="ECO:0000256" key="1">
    <source>
        <dbReference type="ARBA" id="ARBA00022630"/>
    </source>
</evidence>
<dbReference type="EMBL" id="QYUP01000006">
    <property type="protein sequence ID" value="RJG27768.1"/>
    <property type="molecule type" value="Genomic_DNA"/>
</dbReference>
<dbReference type="GO" id="GO:0018580">
    <property type="term" value="F:nitronate monooxygenase activity"/>
    <property type="evidence" value="ECO:0007669"/>
    <property type="project" value="InterPro"/>
</dbReference>
<keyword evidence="2" id="KW-0288">FMN</keyword>
<accession>A0A418Y8J8</accession>
<comment type="caution">
    <text evidence="4">The sequence shown here is derived from an EMBL/GenBank/DDBJ whole genome shotgun (WGS) entry which is preliminary data.</text>
</comment>